<dbReference type="InParanoid" id="A0A540VHT0"/>
<evidence type="ECO:0000313" key="2">
    <source>
        <dbReference type="Proteomes" id="UP000317371"/>
    </source>
</evidence>
<dbReference type="RefSeq" id="WP_141610238.1">
    <property type="nucleotide sequence ID" value="NZ_VIGC02000012.1"/>
</dbReference>
<organism evidence="1 2">
    <name type="scientific">Litorilinea aerophila</name>
    <dbReference type="NCBI Taxonomy" id="1204385"/>
    <lineage>
        <taxon>Bacteria</taxon>
        <taxon>Bacillati</taxon>
        <taxon>Chloroflexota</taxon>
        <taxon>Caldilineae</taxon>
        <taxon>Caldilineales</taxon>
        <taxon>Caldilineaceae</taxon>
        <taxon>Litorilinea</taxon>
    </lineage>
</organism>
<keyword evidence="2" id="KW-1185">Reference proteome</keyword>
<sequence length="390" mass="45615">MAIGRRFPTEWLTYSDPDTGRTIRQLTSAQANSYPLYYFIPSITRENDALIFHSERTAWVQLYKLDLHSGEIVQLSDGHTRDSGWAIWCEHHLRGIYNHLSALNQTRREVYYFQDEEIRATHIDTLENRVVHTMPGRIPVGQTGFSPDGRLFAFIHADRELFKQAIADREAIQNMRQPFDHEAWRRQVPTTIGVLDTETGAYREVIALDFHVHHVFFLDNQRLLVNHVEGENGMWTIRLDGSGRRELRPEAGHGKVCHQVVTERGLLYEANEWRDGRRKVWFGRYDLETDTYEEFLLPGVGYVHTGYDPAGRLYFIENQGDRHELLTIEHPGDPYEFRLKLLRRLSPIPRGQRFHAHPFLGPDRRWLYYTEVIDGFSQVCALDVQDLTQS</sequence>
<name>A0A540VHT0_9CHLR</name>
<protein>
    <recommendedName>
        <fullName evidence="3">Oligogalacturonate lyase domain-containing protein</fullName>
    </recommendedName>
</protein>
<dbReference type="Gene3D" id="2.130.10.10">
    <property type="entry name" value="YVTN repeat-like/Quinoprotein amine dehydrogenase"/>
    <property type="match status" value="1"/>
</dbReference>
<evidence type="ECO:0008006" key="3">
    <source>
        <dbReference type="Google" id="ProtNLM"/>
    </source>
</evidence>
<reference evidence="1 2" key="1">
    <citation type="submission" date="2019-06" db="EMBL/GenBank/DDBJ databases">
        <title>Genome sequence of Litorilinea aerophila BAA-2444.</title>
        <authorList>
            <person name="Maclea K.S."/>
            <person name="Maurais E.G."/>
            <person name="Iannazzi L.C."/>
        </authorList>
    </citation>
    <scope>NUCLEOTIDE SEQUENCE [LARGE SCALE GENOMIC DNA]</scope>
    <source>
        <strain evidence="1 2">ATCC BAA-2444</strain>
    </source>
</reference>
<gene>
    <name evidence="1" type="ORF">FKZ61_11320</name>
</gene>
<comment type="caution">
    <text evidence="1">The sequence shown here is derived from an EMBL/GenBank/DDBJ whole genome shotgun (WGS) entry which is preliminary data.</text>
</comment>
<dbReference type="EMBL" id="VIGC01000012">
    <property type="protein sequence ID" value="TQE95703.1"/>
    <property type="molecule type" value="Genomic_DNA"/>
</dbReference>
<proteinExistence type="predicted"/>
<dbReference type="AlphaFoldDB" id="A0A540VHT0"/>
<evidence type="ECO:0000313" key="1">
    <source>
        <dbReference type="EMBL" id="TQE95703.1"/>
    </source>
</evidence>
<dbReference type="InterPro" id="IPR011044">
    <property type="entry name" value="Quino_amine_DH_bsu"/>
</dbReference>
<accession>A0A540VHT0</accession>
<dbReference type="OrthoDB" id="198533at2"/>
<dbReference type="Proteomes" id="UP000317371">
    <property type="component" value="Unassembled WGS sequence"/>
</dbReference>
<dbReference type="InterPro" id="IPR015943">
    <property type="entry name" value="WD40/YVTN_repeat-like_dom_sf"/>
</dbReference>
<dbReference type="SUPFAM" id="SSF50969">
    <property type="entry name" value="YVTN repeat-like/Quinoprotein amine dehydrogenase"/>
    <property type="match status" value="1"/>
</dbReference>